<accession>A0ABP8A2X5</accession>
<reference evidence="2" key="1">
    <citation type="journal article" date="2019" name="Int. J. Syst. Evol. Microbiol.">
        <title>The Global Catalogue of Microorganisms (GCM) 10K type strain sequencing project: providing services to taxonomists for standard genome sequencing and annotation.</title>
        <authorList>
            <consortium name="The Broad Institute Genomics Platform"/>
            <consortium name="The Broad Institute Genome Sequencing Center for Infectious Disease"/>
            <person name="Wu L."/>
            <person name="Ma J."/>
        </authorList>
    </citation>
    <scope>NUCLEOTIDE SEQUENCE [LARGE SCALE GENOMIC DNA]</scope>
    <source>
        <strain evidence="2">JCM 17591</strain>
    </source>
</reference>
<dbReference type="RefSeq" id="WP_344754702.1">
    <property type="nucleotide sequence ID" value="NZ_BAABBW010000004.1"/>
</dbReference>
<dbReference type="Proteomes" id="UP001501079">
    <property type="component" value="Unassembled WGS sequence"/>
</dbReference>
<dbReference type="EMBL" id="BAABBW010000004">
    <property type="protein sequence ID" value="GAA4176584.1"/>
    <property type="molecule type" value="Genomic_DNA"/>
</dbReference>
<sequence length="115" mass="12802">MSDFRFEAFGRMAQEAAVRGLNMAATELRTRSIDKAPMDVGTLRGSAQVTPATPDDLEAGVSYDTPYAVRLHEHPEYHFQTDQNPNAQGKYLEEPLVEGAQDYVDIIARQMRGIS</sequence>
<organism evidence="1 2">
    <name type="scientific">Gryllotalpicola koreensis</name>
    <dbReference type="NCBI Taxonomy" id="993086"/>
    <lineage>
        <taxon>Bacteria</taxon>
        <taxon>Bacillati</taxon>
        <taxon>Actinomycetota</taxon>
        <taxon>Actinomycetes</taxon>
        <taxon>Micrococcales</taxon>
        <taxon>Microbacteriaceae</taxon>
        <taxon>Gryllotalpicola</taxon>
    </lineage>
</organism>
<evidence type="ECO:0000313" key="2">
    <source>
        <dbReference type="Proteomes" id="UP001501079"/>
    </source>
</evidence>
<name>A0ABP8A2X5_9MICO</name>
<evidence type="ECO:0008006" key="3">
    <source>
        <dbReference type="Google" id="ProtNLM"/>
    </source>
</evidence>
<comment type="caution">
    <text evidence="1">The sequence shown here is derived from an EMBL/GenBank/DDBJ whole genome shotgun (WGS) entry which is preliminary data.</text>
</comment>
<keyword evidence="2" id="KW-1185">Reference proteome</keyword>
<proteinExistence type="predicted"/>
<evidence type="ECO:0000313" key="1">
    <source>
        <dbReference type="EMBL" id="GAA4176584.1"/>
    </source>
</evidence>
<protein>
    <recommendedName>
        <fullName evidence="3">HK97 gp10 family phage protein</fullName>
    </recommendedName>
</protein>
<gene>
    <name evidence="1" type="ORF">GCM10022287_24030</name>
</gene>